<feature type="transmembrane region" description="Helical" evidence="6">
    <location>
        <begin position="41"/>
        <end position="63"/>
    </location>
</feature>
<comment type="caution">
    <text evidence="7">The sequence shown here is derived from an EMBL/GenBank/DDBJ whole genome shotgun (WGS) entry which is preliminary data.</text>
</comment>
<feature type="transmembrane region" description="Helical" evidence="6">
    <location>
        <begin position="220"/>
        <end position="244"/>
    </location>
</feature>
<evidence type="ECO:0000256" key="1">
    <source>
        <dbReference type="ARBA" id="ARBA00004651"/>
    </source>
</evidence>
<evidence type="ECO:0000256" key="5">
    <source>
        <dbReference type="ARBA" id="ARBA00023136"/>
    </source>
</evidence>
<dbReference type="EMBL" id="JACIJF010000017">
    <property type="protein sequence ID" value="MBB5712410.1"/>
    <property type="molecule type" value="Genomic_DNA"/>
</dbReference>
<keyword evidence="3 6" id="KW-0812">Transmembrane</keyword>
<keyword evidence="2" id="KW-1003">Cell membrane</keyword>
<evidence type="ECO:0000256" key="3">
    <source>
        <dbReference type="ARBA" id="ARBA00022692"/>
    </source>
</evidence>
<keyword evidence="5 6" id="KW-0472">Membrane</keyword>
<evidence type="ECO:0000313" key="8">
    <source>
        <dbReference type="Proteomes" id="UP000527143"/>
    </source>
</evidence>
<feature type="transmembrane region" description="Helical" evidence="6">
    <location>
        <begin position="256"/>
        <end position="279"/>
    </location>
</feature>
<dbReference type="InterPro" id="IPR017039">
    <property type="entry name" value="Virul_fac_BrkB"/>
</dbReference>
<gene>
    <name evidence="7" type="ORF">FHT02_003669</name>
</gene>
<evidence type="ECO:0000313" key="7">
    <source>
        <dbReference type="EMBL" id="MBB5712410.1"/>
    </source>
</evidence>
<evidence type="ECO:0000256" key="2">
    <source>
        <dbReference type="ARBA" id="ARBA00022475"/>
    </source>
</evidence>
<dbReference type="RefSeq" id="WP_184090884.1">
    <property type="nucleotide sequence ID" value="NZ_JACIJF010000017.1"/>
</dbReference>
<evidence type="ECO:0000256" key="4">
    <source>
        <dbReference type="ARBA" id="ARBA00022989"/>
    </source>
</evidence>
<evidence type="ECO:0000256" key="6">
    <source>
        <dbReference type="SAM" id="Phobius"/>
    </source>
</evidence>
<feature type="transmembrane region" description="Helical" evidence="6">
    <location>
        <begin position="178"/>
        <end position="208"/>
    </location>
</feature>
<dbReference type="NCBIfam" id="TIGR00765">
    <property type="entry name" value="yihY_not_rbn"/>
    <property type="match status" value="1"/>
</dbReference>
<feature type="transmembrane region" description="Helical" evidence="6">
    <location>
        <begin position="141"/>
        <end position="172"/>
    </location>
</feature>
<dbReference type="PIRSF" id="PIRSF035875">
    <property type="entry name" value="RNase_BN"/>
    <property type="match status" value="1"/>
</dbReference>
<dbReference type="Pfam" id="PF03631">
    <property type="entry name" value="Virul_fac_BrkB"/>
    <property type="match status" value="1"/>
</dbReference>
<dbReference type="Proteomes" id="UP000527143">
    <property type="component" value="Unassembled WGS sequence"/>
</dbReference>
<comment type="subcellular location">
    <subcellularLocation>
        <location evidence="1">Cell membrane</location>
        <topology evidence="1">Multi-pass membrane protein</topology>
    </subcellularLocation>
</comment>
<keyword evidence="8" id="KW-1185">Reference proteome</keyword>
<dbReference type="PANTHER" id="PTHR30213:SF0">
    <property type="entry name" value="UPF0761 MEMBRANE PROTEIN YIHY"/>
    <property type="match status" value="1"/>
</dbReference>
<accession>A0A840YRW0</accession>
<dbReference type="PANTHER" id="PTHR30213">
    <property type="entry name" value="INNER MEMBRANE PROTEIN YHJD"/>
    <property type="match status" value="1"/>
</dbReference>
<keyword evidence="4 6" id="KW-1133">Transmembrane helix</keyword>
<proteinExistence type="predicted"/>
<name>A0A840YRW0_9SPHN</name>
<sequence>MKIDLSSTDLWRSFRRDWWGASKRAWVASNDDNLGMIAAGAAFYIIAAIAPILAAIVLSYGIFADAQTVQQSIRGLFATVPREVAPLISEQLDTVVSGSQGKKGIGLLVALLIALYGGSKAATSMMTALNVAYEVKDKRNLIVWTLTSFAIVLGGILLVFVAIGAGALTAFLGALVPWYPGAALIVIRVATYALLALVVITGASLLFRFGPYRPRARLRWATPGTVTATAVWLLASAGFSIYVANFADYGATYGSLSAIIVALTWLWLSVYAFLLGAALDVQVYRAKAGADLRQASP</sequence>
<protein>
    <submittedName>
        <fullName evidence="7">Membrane protein</fullName>
    </submittedName>
</protein>
<reference evidence="7 8" key="1">
    <citation type="submission" date="2020-08" db="EMBL/GenBank/DDBJ databases">
        <title>Genomic Encyclopedia of Type Strains, Phase IV (KMG-IV): sequencing the most valuable type-strain genomes for metagenomic binning, comparative biology and taxonomic classification.</title>
        <authorList>
            <person name="Goeker M."/>
        </authorList>
    </citation>
    <scope>NUCLEOTIDE SEQUENCE [LARGE SCALE GENOMIC DNA]</scope>
    <source>
        <strain evidence="7 8">DSM 26736</strain>
    </source>
</reference>
<dbReference type="GO" id="GO:0005886">
    <property type="term" value="C:plasma membrane"/>
    <property type="evidence" value="ECO:0007669"/>
    <property type="project" value="UniProtKB-SubCell"/>
</dbReference>
<organism evidence="7 8">
    <name type="scientific">Sphingomonas xinjiangensis</name>
    <dbReference type="NCBI Taxonomy" id="643568"/>
    <lineage>
        <taxon>Bacteria</taxon>
        <taxon>Pseudomonadati</taxon>
        <taxon>Pseudomonadota</taxon>
        <taxon>Alphaproteobacteria</taxon>
        <taxon>Sphingomonadales</taxon>
        <taxon>Sphingomonadaceae</taxon>
        <taxon>Sphingomonas</taxon>
    </lineage>
</organism>
<dbReference type="AlphaFoldDB" id="A0A840YRW0"/>